<sequence>MSLMPLDPVSTLMLEEAGPLPDRVLVLDDPEGDLVAAVADAGVQVRAWNDDVRDEAQVPVDARLTGPFTGWSPDLVLWRLPRALSALEDYAQTLANDLPAHARVIAGARIKHMTPGQNAVLRRSFAEVSASLGRQKARVLRASGPLPTAPRWPQRRYVPELGVTAVAHGSVFATNRLDPGTHLLLRTLARATAETGDAQQRPRGAAIDLGCGSGLIATWLASHGWSTTAIDVSRYALLSTQLTARAQNAEVALRRADGLVGVPHDSVDLIVSNPPFHRGAAKDSTPTFAMIAAAKAALHPGGELWLVFNSHLPYLPALRAQVGPTTVEAQDRSFIVTRTLKEPTR</sequence>
<dbReference type="InterPro" id="IPR007848">
    <property type="entry name" value="Small_mtfrase_dom"/>
</dbReference>
<evidence type="ECO:0000256" key="2">
    <source>
        <dbReference type="ARBA" id="ARBA00022552"/>
    </source>
</evidence>
<dbReference type="Pfam" id="PF26049">
    <property type="entry name" value="RLMG_N"/>
    <property type="match status" value="1"/>
</dbReference>
<dbReference type="CDD" id="cd02440">
    <property type="entry name" value="AdoMet_MTases"/>
    <property type="match status" value="1"/>
</dbReference>
<keyword evidence="4 7" id="KW-0808">Transferase</keyword>
<dbReference type="InterPro" id="IPR046977">
    <property type="entry name" value="RsmC/RlmG"/>
</dbReference>
<evidence type="ECO:0000256" key="4">
    <source>
        <dbReference type="ARBA" id="ARBA00022679"/>
    </source>
</evidence>
<dbReference type="PROSITE" id="PS00092">
    <property type="entry name" value="N6_MTASE"/>
    <property type="match status" value="1"/>
</dbReference>
<evidence type="ECO:0000256" key="3">
    <source>
        <dbReference type="ARBA" id="ARBA00022603"/>
    </source>
</evidence>
<dbReference type="GO" id="GO:0008170">
    <property type="term" value="F:N-methyltransferase activity"/>
    <property type="evidence" value="ECO:0007669"/>
    <property type="project" value="UniProtKB-ARBA"/>
</dbReference>
<keyword evidence="3 7" id="KW-0489">Methyltransferase</keyword>
<evidence type="ECO:0000256" key="1">
    <source>
        <dbReference type="ARBA" id="ARBA00022490"/>
    </source>
</evidence>
<evidence type="ECO:0000259" key="5">
    <source>
        <dbReference type="Pfam" id="PF05175"/>
    </source>
</evidence>
<name>A0A4Q2EHL9_9ACTN</name>
<dbReference type="Pfam" id="PF05175">
    <property type="entry name" value="MTS"/>
    <property type="match status" value="1"/>
</dbReference>
<keyword evidence="2" id="KW-0698">rRNA processing</keyword>
<dbReference type="EMBL" id="PPCV01000002">
    <property type="protein sequence ID" value="RXW33070.1"/>
    <property type="molecule type" value="Genomic_DNA"/>
</dbReference>
<dbReference type="AlphaFoldDB" id="A0A4Q2EHL9"/>
<dbReference type="SUPFAM" id="SSF53335">
    <property type="entry name" value="S-adenosyl-L-methionine-dependent methyltransferases"/>
    <property type="match status" value="1"/>
</dbReference>
<reference evidence="7 8" key="1">
    <citation type="submission" date="2018-01" db="EMBL/GenBank/DDBJ databases">
        <title>Lactibacter flavus gen. nov., sp. nov., a novel bacterium of the family Propionibacteriaceae isolated from raw milk and dairy products.</title>
        <authorList>
            <person name="Wenning M."/>
            <person name="Breitenwieser F."/>
            <person name="Huptas C."/>
            <person name="von Neubeck M."/>
            <person name="Busse H.-J."/>
            <person name="Scherer S."/>
        </authorList>
    </citation>
    <scope>NUCLEOTIDE SEQUENCE [LARGE SCALE GENOMIC DNA]</scope>
    <source>
        <strain evidence="7 8">VG341</strain>
    </source>
</reference>
<comment type="caution">
    <text evidence="7">The sequence shown here is derived from an EMBL/GenBank/DDBJ whole genome shotgun (WGS) entry which is preliminary data.</text>
</comment>
<keyword evidence="8" id="KW-1185">Reference proteome</keyword>
<dbReference type="InterPro" id="IPR029063">
    <property type="entry name" value="SAM-dependent_MTases_sf"/>
</dbReference>
<feature type="domain" description="Methyltransferase small" evidence="5">
    <location>
        <begin position="164"/>
        <end position="337"/>
    </location>
</feature>
<organism evidence="7 8">
    <name type="scientific">Propioniciclava flava</name>
    <dbReference type="NCBI Taxonomy" id="2072026"/>
    <lineage>
        <taxon>Bacteria</taxon>
        <taxon>Bacillati</taxon>
        <taxon>Actinomycetota</taxon>
        <taxon>Actinomycetes</taxon>
        <taxon>Propionibacteriales</taxon>
        <taxon>Propionibacteriaceae</taxon>
        <taxon>Propioniciclava</taxon>
    </lineage>
</organism>
<dbReference type="GO" id="GO:0003676">
    <property type="term" value="F:nucleic acid binding"/>
    <property type="evidence" value="ECO:0007669"/>
    <property type="project" value="InterPro"/>
</dbReference>
<dbReference type="PANTHER" id="PTHR47816">
    <property type="entry name" value="RIBOSOMAL RNA SMALL SUBUNIT METHYLTRANSFERASE C"/>
    <property type="match status" value="1"/>
</dbReference>
<dbReference type="GO" id="GO:0008757">
    <property type="term" value="F:S-adenosylmethionine-dependent methyltransferase activity"/>
    <property type="evidence" value="ECO:0007669"/>
    <property type="project" value="InterPro"/>
</dbReference>
<proteinExistence type="predicted"/>
<keyword evidence="1" id="KW-0963">Cytoplasm</keyword>
<protein>
    <submittedName>
        <fullName evidence="7">rRNA (Guanine-N2)-methyltransferase</fullName>
    </submittedName>
</protein>
<gene>
    <name evidence="7" type="ORF">C1706_04235</name>
</gene>
<accession>A0A4Q2EHL9</accession>
<dbReference type="GO" id="GO:0006364">
    <property type="term" value="P:rRNA processing"/>
    <property type="evidence" value="ECO:0007669"/>
    <property type="project" value="UniProtKB-KW"/>
</dbReference>
<evidence type="ECO:0000313" key="8">
    <source>
        <dbReference type="Proteomes" id="UP000290624"/>
    </source>
</evidence>
<dbReference type="Proteomes" id="UP000290624">
    <property type="component" value="Unassembled WGS sequence"/>
</dbReference>
<dbReference type="RefSeq" id="WP_129457968.1">
    <property type="nucleotide sequence ID" value="NZ_PPCV01000002.1"/>
</dbReference>
<dbReference type="InterPro" id="IPR058679">
    <property type="entry name" value="RlmG_N"/>
</dbReference>
<evidence type="ECO:0000313" key="7">
    <source>
        <dbReference type="EMBL" id="RXW33070.1"/>
    </source>
</evidence>
<dbReference type="GO" id="GO:0032259">
    <property type="term" value="P:methylation"/>
    <property type="evidence" value="ECO:0007669"/>
    <property type="project" value="UniProtKB-KW"/>
</dbReference>
<evidence type="ECO:0000259" key="6">
    <source>
        <dbReference type="Pfam" id="PF26049"/>
    </source>
</evidence>
<dbReference type="PANTHER" id="PTHR47816:SF5">
    <property type="entry name" value="RIBOSOMAL RNA LARGE SUBUNIT METHYLTRANSFERASE G"/>
    <property type="match status" value="1"/>
</dbReference>
<feature type="domain" description="RlmG N-terminal" evidence="6">
    <location>
        <begin position="72"/>
        <end position="142"/>
    </location>
</feature>
<dbReference type="InterPro" id="IPR002052">
    <property type="entry name" value="DNA_methylase_N6_adenine_CS"/>
</dbReference>
<dbReference type="Gene3D" id="3.40.50.150">
    <property type="entry name" value="Vaccinia Virus protein VP39"/>
    <property type="match status" value="2"/>
</dbReference>
<dbReference type="OrthoDB" id="29650at2"/>